<sequence length="182" mass="21746">MEENGLKLGTRKSIRKKCLKEEEKVCLREVKNENVNLEKLENVCVDQIKIENGDLEEKENEQNENGEGKNKVSYNDIPDRYPKYKYFCQQHLKERMWTLGAIKKFLGECDELWTKKKRLYPMKMWVKDRVFAAERMAEFRQWLERSKEKRAKQSERMKIVMKKKREEIVDTISNGSSTTSQG</sequence>
<dbReference type="EMBL" id="HBFP01006665">
    <property type="protein sequence ID" value="CAD8820368.1"/>
    <property type="molecule type" value="Transcribed_RNA"/>
</dbReference>
<keyword evidence="1" id="KW-0175">Coiled coil</keyword>
<evidence type="ECO:0000313" key="2">
    <source>
        <dbReference type="EMBL" id="CAD8820368.1"/>
    </source>
</evidence>
<protein>
    <submittedName>
        <fullName evidence="2">Uncharacterized protein</fullName>
    </submittedName>
</protein>
<reference evidence="2" key="1">
    <citation type="submission" date="2021-01" db="EMBL/GenBank/DDBJ databases">
        <authorList>
            <person name="Corre E."/>
            <person name="Pelletier E."/>
            <person name="Niang G."/>
            <person name="Scheremetjew M."/>
            <person name="Finn R."/>
            <person name="Kale V."/>
            <person name="Holt S."/>
            <person name="Cochrane G."/>
            <person name="Meng A."/>
            <person name="Brown T."/>
            <person name="Cohen L."/>
        </authorList>
    </citation>
    <scope>NUCLEOTIDE SEQUENCE</scope>
    <source>
        <strain evidence="2">CCMP3278</strain>
    </source>
</reference>
<proteinExistence type="predicted"/>
<evidence type="ECO:0000256" key="1">
    <source>
        <dbReference type="SAM" id="Coils"/>
    </source>
</evidence>
<organism evidence="2">
    <name type="scientific">Timspurckia oligopyrenoides</name>
    <dbReference type="NCBI Taxonomy" id="708627"/>
    <lineage>
        <taxon>Eukaryota</taxon>
        <taxon>Rhodophyta</taxon>
        <taxon>Bangiophyceae</taxon>
        <taxon>Porphyridiales</taxon>
        <taxon>Porphyridiaceae</taxon>
        <taxon>Timspurckia</taxon>
    </lineage>
</organism>
<accession>A0A7S0ZFN4</accession>
<dbReference type="AlphaFoldDB" id="A0A7S0ZFN4"/>
<name>A0A7S0ZFN4_9RHOD</name>
<feature type="coiled-coil region" evidence="1">
    <location>
        <begin position="20"/>
        <end position="65"/>
    </location>
</feature>
<gene>
    <name evidence="2" type="ORF">TOLI1172_LOCUS4760</name>
</gene>